<dbReference type="AlphaFoldDB" id="A0AA40AFS1"/>
<keyword evidence="2" id="KW-1185">Reference proteome</keyword>
<accession>A0AA40AFS1</accession>
<gene>
    <name evidence="1" type="ORF">B0H67DRAFT_644826</name>
</gene>
<reference evidence="1" key="1">
    <citation type="submission" date="2023-06" db="EMBL/GenBank/DDBJ databases">
        <title>Genome-scale phylogeny and comparative genomics of the fungal order Sordariales.</title>
        <authorList>
            <consortium name="Lawrence Berkeley National Laboratory"/>
            <person name="Hensen N."/>
            <person name="Bonometti L."/>
            <person name="Westerberg I."/>
            <person name="Brannstrom I.O."/>
            <person name="Guillou S."/>
            <person name="Cros-Aarteil S."/>
            <person name="Calhoun S."/>
            <person name="Haridas S."/>
            <person name="Kuo A."/>
            <person name="Mondo S."/>
            <person name="Pangilinan J."/>
            <person name="Riley R."/>
            <person name="Labutti K."/>
            <person name="Andreopoulos B."/>
            <person name="Lipzen A."/>
            <person name="Chen C."/>
            <person name="Yanf M."/>
            <person name="Daum C."/>
            <person name="Ng V."/>
            <person name="Clum A."/>
            <person name="Steindorff A."/>
            <person name="Ohm R."/>
            <person name="Martin F."/>
            <person name="Silar P."/>
            <person name="Natvig D."/>
            <person name="Lalanne C."/>
            <person name="Gautier V."/>
            <person name="Ament-Velasquez S.L."/>
            <person name="Kruys A."/>
            <person name="Hutchinson M.I."/>
            <person name="Powell A.J."/>
            <person name="Barry K."/>
            <person name="Miller A.N."/>
            <person name="Grigoriev I.V."/>
            <person name="Debuchy R."/>
            <person name="Gladieux P."/>
            <person name="Thoren M.H."/>
            <person name="Johannesson H."/>
        </authorList>
    </citation>
    <scope>NUCLEOTIDE SEQUENCE</scope>
    <source>
        <strain evidence="1">SMH4607-1</strain>
    </source>
</reference>
<evidence type="ECO:0008006" key="3">
    <source>
        <dbReference type="Google" id="ProtNLM"/>
    </source>
</evidence>
<protein>
    <recommendedName>
        <fullName evidence="3">Oxidoreductase</fullName>
    </recommendedName>
</protein>
<dbReference type="Gene3D" id="3.40.50.720">
    <property type="entry name" value="NAD(P)-binding Rossmann-like Domain"/>
    <property type="match status" value="1"/>
</dbReference>
<organism evidence="1 2">
    <name type="scientific">Lasiosphaeris hirsuta</name>
    <dbReference type="NCBI Taxonomy" id="260670"/>
    <lineage>
        <taxon>Eukaryota</taxon>
        <taxon>Fungi</taxon>
        <taxon>Dikarya</taxon>
        <taxon>Ascomycota</taxon>
        <taxon>Pezizomycotina</taxon>
        <taxon>Sordariomycetes</taxon>
        <taxon>Sordariomycetidae</taxon>
        <taxon>Sordariales</taxon>
        <taxon>Lasiosphaeriaceae</taxon>
        <taxon>Lasiosphaeris</taxon>
    </lineage>
</organism>
<name>A0AA40AFS1_9PEZI</name>
<evidence type="ECO:0000313" key="1">
    <source>
        <dbReference type="EMBL" id="KAK0715031.1"/>
    </source>
</evidence>
<dbReference type="Proteomes" id="UP001172102">
    <property type="component" value="Unassembled WGS sequence"/>
</dbReference>
<sequence length="132" mass="14318">MGTHGFETEGNAIFNHFSSSVAGRTSQSRDPLILLGRSLDRIQPVIDGVVSVSSLANRFGDIRFDDPNYMANVLFTIELNQRLPARSLRAYSLHPGGIMTNLDKYMTPETVMAAAKSLAASSDGNFVAKALQ</sequence>
<dbReference type="EMBL" id="JAUKUA010000004">
    <property type="protein sequence ID" value="KAK0715031.1"/>
    <property type="molecule type" value="Genomic_DNA"/>
</dbReference>
<comment type="caution">
    <text evidence="1">The sequence shown here is derived from an EMBL/GenBank/DDBJ whole genome shotgun (WGS) entry which is preliminary data.</text>
</comment>
<evidence type="ECO:0000313" key="2">
    <source>
        <dbReference type="Proteomes" id="UP001172102"/>
    </source>
</evidence>
<proteinExistence type="predicted"/>